<dbReference type="EMBL" id="SPUK01000019">
    <property type="protein sequence ID" value="TQV91429.1"/>
    <property type="molecule type" value="Genomic_DNA"/>
</dbReference>
<dbReference type="AlphaFoldDB" id="A0A545UPR1"/>
<organism evidence="1 2">
    <name type="scientific">Cordyceps javanica</name>
    <dbReference type="NCBI Taxonomy" id="43265"/>
    <lineage>
        <taxon>Eukaryota</taxon>
        <taxon>Fungi</taxon>
        <taxon>Dikarya</taxon>
        <taxon>Ascomycota</taxon>
        <taxon>Pezizomycotina</taxon>
        <taxon>Sordariomycetes</taxon>
        <taxon>Hypocreomycetidae</taxon>
        <taxon>Hypocreales</taxon>
        <taxon>Cordycipitaceae</taxon>
        <taxon>Cordyceps</taxon>
    </lineage>
</organism>
<sequence length="83" mass="9628">MVYLPRRFSPADQTQFIVASSLYMYYRCLPVYSMPQRGVPAEAGEGPPFVFRLTSRWYCYLVFDYGIPIPNSSLRALTCFQKV</sequence>
<keyword evidence="2" id="KW-1185">Reference proteome</keyword>
<proteinExistence type="predicted"/>
<dbReference type="Proteomes" id="UP000315783">
    <property type="component" value="Unassembled WGS sequence"/>
</dbReference>
<evidence type="ECO:0000313" key="1">
    <source>
        <dbReference type="EMBL" id="TQV91429.1"/>
    </source>
</evidence>
<evidence type="ECO:0000313" key="2">
    <source>
        <dbReference type="Proteomes" id="UP000315783"/>
    </source>
</evidence>
<name>A0A545UPR1_9HYPO</name>
<reference evidence="1 2" key="1">
    <citation type="journal article" date="2019" name="Appl. Microbiol. Biotechnol.">
        <title>Genome sequence of Isaria javanica and comparative genome analysis insights into family S53 peptidase evolution in fungal entomopathogens.</title>
        <authorList>
            <person name="Lin R."/>
            <person name="Zhang X."/>
            <person name="Xin B."/>
            <person name="Zou M."/>
            <person name="Gao Y."/>
            <person name="Qin F."/>
            <person name="Hu Q."/>
            <person name="Xie B."/>
            <person name="Cheng X."/>
        </authorList>
    </citation>
    <scope>NUCLEOTIDE SEQUENCE [LARGE SCALE GENOMIC DNA]</scope>
    <source>
        <strain evidence="1 2">IJ1G</strain>
    </source>
</reference>
<protein>
    <submittedName>
        <fullName evidence="1">Uncharacterized protein</fullName>
    </submittedName>
</protein>
<comment type="caution">
    <text evidence="1">The sequence shown here is derived from an EMBL/GenBank/DDBJ whole genome shotgun (WGS) entry which is preliminary data.</text>
</comment>
<accession>A0A545UPR1</accession>
<gene>
    <name evidence="1" type="ORF">IF1G_09928</name>
</gene>